<comment type="caution">
    <text evidence="2">The sequence shown here is derived from an EMBL/GenBank/DDBJ whole genome shotgun (WGS) entry which is preliminary data.</text>
</comment>
<evidence type="ECO:0000313" key="2">
    <source>
        <dbReference type="EMBL" id="KNE92088.1"/>
    </source>
</evidence>
<dbReference type="OrthoDB" id="2506958at2759"/>
<dbReference type="STRING" id="1165861.A0A0L0UYG6"/>
<gene>
    <name evidence="2" type="ORF">PSTG_14519</name>
</gene>
<sequence length="520" mass="58211">MMAPLAGGAPGAPVGGVWGTVRGTLSGILPVTPHPDPRTPGGSEGRAHPLSRPFGRARVRGCAPGALLRAPTLGADNHRADPCRALSSRCGSRSRMNEPLEMDNPTKKKAPTSKRSRKEDHRQQGDLVVEAFNSLIAKCKAEDDDSSATRDGREKYDGLVIDQIDLKSDLLFQLHSSYLPQLRHQITTLSESLKPSDLLKNPHSKFDFISEIQSDLDRTLDQIFSARRVLCPLPIKLPSTRINDYHLKVFKSYRLYSLQYALTSCFLDAIICVFYHFGDLIRQLKLTTQKHDCKADLASVREDILCEVDHSLFMIEEAITWVNGSEFDIVQVGWRNEKREIGESVQELLSMISPANPATKGEKQSERKPLSESATQLAKSVVPVMKLSRLFFDKMSRRGMNQKKLPLYTTMSSHQLNTIDELAQNIEGRLTTILRGLGDADTYHEPDTSELLTEVVQEIEAHFDAGILLILLHFVPIIPDTDGFPVQNYYKDWLATWNTQLSIAVNNHLEACKIFEQNAE</sequence>
<feature type="region of interest" description="Disordered" evidence="1">
    <location>
        <begin position="73"/>
        <end position="125"/>
    </location>
</feature>
<protein>
    <submittedName>
        <fullName evidence="2">Uncharacterized protein</fullName>
    </submittedName>
</protein>
<dbReference type="PANTHER" id="PTHR33069:SF3">
    <property type="entry name" value="DYNEIN HEAVY CHAIN TAIL DOMAIN-CONTAINING PROTEIN"/>
    <property type="match status" value="1"/>
</dbReference>
<dbReference type="Proteomes" id="UP000054564">
    <property type="component" value="Unassembled WGS sequence"/>
</dbReference>
<evidence type="ECO:0000313" key="3">
    <source>
        <dbReference type="Proteomes" id="UP000054564"/>
    </source>
</evidence>
<organism evidence="2 3">
    <name type="scientific">Puccinia striiformis f. sp. tritici PST-78</name>
    <dbReference type="NCBI Taxonomy" id="1165861"/>
    <lineage>
        <taxon>Eukaryota</taxon>
        <taxon>Fungi</taxon>
        <taxon>Dikarya</taxon>
        <taxon>Basidiomycota</taxon>
        <taxon>Pucciniomycotina</taxon>
        <taxon>Pucciniomycetes</taxon>
        <taxon>Pucciniales</taxon>
        <taxon>Pucciniaceae</taxon>
        <taxon>Puccinia</taxon>
    </lineage>
</organism>
<evidence type="ECO:0000256" key="1">
    <source>
        <dbReference type="SAM" id="MobiDB-lite"/>
    </source>
</evidence>
<reference evidence="3" key="1">
    <citation type="submission" date="2014-03" db="EMBL/GenBank/DDBJ databases">
        <title>The Genome Sequence of Puccinia striiformis f. sp. tritici PST-78.</title>
        <authorList>
            <consortium name="The Broad Institute Genome Sequencing Platform"/>
            <person name="Cuomo C."/>
            <person name="Hulbert S."/>
            <person name="Chen X."/>
            <person name="Walker B."/>
            <person name="Young S.K."/>
            <person name="Zeng Q."/>
            <person name="Gargeya S."/>
            <person name="Fitzgerald M."/>
            <person name="Haas B."/>
            <person name="Abouelleil A."/>
            <person name="Alvarado L."/>
            <person name="Arachchi H.M."/>
            <person name="Berlin A.M."/>
            <person name="Chapman S.B."/>
            <person name="Goldberg J."/>
            <person name="Griggs A."/>
            <person name="Gujja S."/>
            <person name="Hansen M."/>
            <person name="Howarth C."/>
            <person name="Imamovic A."/>
            <person name="Larimer J."/>
            <person name="McCowan C."/>
            <person name="Montmayeur A."/>
            <person name="Murphy C."/>
            <person name="Neiman D."/>
            <person name="Pearson M."/>
            <person name="Priest M."/>
            <person name="Roberts A."/>
            <person name="Saif S."/>
            <person name="Shea T."/>
            <person name="Sisk P."/>
            <person name="Sykes S."/>
            <person name="Wortman J."/>
            <person name="Nusbaum C."/>
            <person name="Birren B."/>
        </authorList>
    </citation>
    <scope>NUCLEOTIDE SEQUENCE [LARGE SCALE GENOMIC DNA]</scope>
    <source>
        <strain evidence="3">race PST-78</strain>
    </source>
</reference>
<feature type="compositionally biased region" description="Basic and acidic residues" evidence="1">
    <location>
        <begin position="360"/>
        <end position="370"/>
    </location>
</feature>
<keyword evidence="3" id="KW-1185">Reference proteome</keyword>
<dbReference type="PANTHER" id="PTHR33069">
    <property type="entry name" value="CHROMOSOME 7, WHOLE GENOME SHOTGUN SEQUENCE-RELATED"/>
    <property type="match status" value="1"/>
</dbReference>
<feature type="region of interest" description="Disordered" evidence="1">
    <location>
        <begin position="355"/>
        <end position="374"/>
    </location>
</feature>
<feature type="compositionally biased region" description="Basic residues" evidence="1">
    <location>
        <begin position="107"/>
        <end position="116"/>
    </location>
</feature>
<feature type="region of interest" description="Disordered" evidence="1">
    <location>
        <begin position="28"/>
        <end position="54"/>
    </location>
</feature>
<proteinExistence type="predicted"/>
<dbReference type="AlphaFoldDB" id="A0A0L0UYG6"/>
<name>A0A0L0UYG6_9BASI</name>
<dbReference type="EMBL" id="AJIL01000176">
    <property type="protein sequence ID" value="KNE92088.1"/>
    <property type="molecule type" value="Genomic_DNA"/>
</dbReference>
<accession>A0A0L0UYG6</accession>